<evidence type="ECO:0000313" key="2">
    <source>
        <dbReference type="EMBL" id="KAK0386161.1"/>
    </source>
</evidence>
<feature type="compositionally biased region" description="Low complexity" evidence="1">
    <location>
        <begin position="398"/>
        <end position="410"/>
    </location>
</feature>
<evidence type="ECO:0008006" key="4">
    <source>
        <dbReference type="Google" id="ProtNLM"/>
    </source>
</evidence>
<reference evidence="2" key="1">
    <citation type="submission" date="2022-10" db="EMBL/GenBank/DDBJ databases">
        <title>Determination and structural analysis of whole genome sequence of Sarocladium strictum F4-1.</title>
        <authorList>
            <person name="Hu L."/>
            <person name="Jiang Y."/>
        </authorList>
    </citation>
    <scope>NUCLEOTIDE SEQUENCE</scope>
    <source>
        <strain evidence="2">F4-1</strain>
    </source>
</reference>
<feature type="region of interest" description="Disordered" evidence="1">
    <location>
        <begin position="98"/>
        <end position="132"/>
    </location>
</feature>
<feature type="compositionally biased region" description="Basic and acidic residues" evidence="1">
    <location>
        <begin position="377"/>
        <end position="396"/>
    </location>
</feature>
<feature type="region of interest" description="Disordered" evidence="1">
    <location>
        <begin position="362"/>
        <end position="469"/>
    </location>
</feature>
<comment type="caution">
    <text evidence="2">The sequence shown here is derived from an EMBL/GenBank/DDBJ whole genome shotgun (WGS) entry which is preliminary data.</text>
</comment>
<dbReference type="Proteomes" id="UP001175261">
    <property type="component" value="Unassembled WGS sequence"/>
</dbReference>
<protein>
    <recommendedName>
        <fullName evidence="4">Zn(2)-C6 fungal-type domain-containing protein</fullName>
    </recommendedName>
</protein>
<name>A0AA39L6B8_SARSR</name>
<evidence type="ECO:0000313" key="3">
    <source>
        <dbReference type="Proteomes" id="UP001175261"/>
    </source>
</evidence>
<proteinExistence type="predicted"/>
<dbReference type="AlphaFoldDB" id="A0AA39L6B8"/>
<keyword evidence="3" id="KW-1185">Reference proteome</keyword>
<organism evidence="2 3">
    <name type="scientific">Sarocladium strictum</name>
    <name type="common">Black bundle disease fungus</name>
    <name type="synonym">Acremonium strictum</name>
    <dbReference type="NCBI Taxonomy" id="5046"/>
    <lineage>
        <taxon>Eukaryota</taxon>
        <taxon>Fungi</taxon>
        <taxon>Dikarya</taxon>
        <taxon>Ascomycota</taxon>
        <taxon>Pezizomycotina</taxon>
        <taxon>Sordariomycetes</taxon>
        <taxon>Hypocreomycetidae</taxon>
        <taxon>Hypocreales</taxon>
        <taxon>Sarocladiaceae</taxon>
        <taxon>Sarocladium</taxon>
    </lineage>
</organism>
<feature type="region of interest" description="Disordered" evidence="1">
    <location>
        <begin position="1"/>
        <end position="58"/>
    </location>
</feature>
<feature type="compositionally biased region" description="Basic and acidic residues" evidence="1">
    <location>
        <begin position="460"/>
        <end position="469"/>
    </location>
</feature>
<evidence type="ECO:0000256" key="1">
    <source>
        <dbReference type="SAM" id="MobiDB-lite"/>
    </source>
</evidence>
<feature type="region of interest" description="Disordered" evidence="1">
    <location>
        <begin position="275"/>
        <end position="326"/>
    </location>
</feature>
<feature type="compositionally biased region" description="Low complexity" evidence="1">
    <location>
        <begin position="294"/>
        <end position="311"/>
    </location>
</feature>
<accession>A0AA39L6B8</accession>
<sequence>MDDAPSTDAGSAKRSGSGRRHTITHPAALTYTPPRSSASARNPFSCPAAAHSGRQRCASARIPTIQISAEDNRPVLFQNAENNDDDISGHAYNNMDIDQAAGPHDSIATQPGMSPMLDAASSSRPESGLGLFNLFGTAPQQQQQDTAPSSPLMQSNTAIIGQTVQNQVQPDWLSVLPFSDQYPLHSPVPSPVMSPSLPSSTFDSPLFPHHPLSSPSFSQFHYPNYTATVPGSPNAPSFIQSPSMESGASPKFGLTVKTQELGQLFSFGNPDEFAYSESTPGSDFPSKSPLDYTSSSQATSPVPSSSDSGFPGTPFLNPHLGEAIIDDGSQFPTFASQQEQLGHYQQEPGEDTTPTSLSDLRDLLQVPGHGNPKKQPRRDSDPFPKRRPHALDENSRVSRPGSQRSCSSSRARGRPISTGRQFLQDFLNSSGGGTLQERSTSPAPGPACKGKRQGPMSQEARTKATERRTQKDTCVGCKVSRTKCDPSPDIWGACTKCKNGQPKSTGAQLCGSHSFNHKTQALTLDYTSIYWITPPRTSHPSPSRLFIPMPKTLSIHDLRNNFSYLIRNSYPSIRVSSHSNNNSNNNTTLYDISLAGSLSYLSSERNSSLSTFKNWPALINTLSASPSDGWLSCLTPPYRRRTEHQILSVLPSWTAQQGYFTYSLVSAAAAAAGSSSADGSSDVVCQLDPDDPLQRRLLVSAAQVSRIIARKVERIGFDCLQGILPGADPKSKPSASNLPDPFHVRVLGRLALQLRFQCHLWDAPGSPRQSTPIALSAHDDCVDAVRWVCRSLYVFHCWLYRILRPVDLAGGPSIECSISRYPGAGRAVSELMSKGENDHGFLDWWAEGEVKVDAAEMDPVVFETDTEMVDAVMMTSNVLYS</sequence>
<gene>
    <name evidence="2" type="ORF">NLU13_5998</name>
</gene>
<feature type="compositionally biased region" description="Polar residues" evidence="1">
    <location>
        <begin position="418"/>
        <end position="429"/>
    </location>
</feature>
<feature type="compositionally biased region" description="Polar residues" evidence="1">
    <location>
        <begin position="33"/>
        <end position="42"/>
    </location>
</feature>
<dbReference type="EMBL" id="JAPDFR010000005">
    <property type="protein sequence ID" value="KAK0386161.1"/>
    <property type="molecule type" value="Genomic_DNA"/>
</dbReference>